<comment type="caution">
    <text evidence="2">The sequence shown here is derived from an EMBL/GenBank/DDBJ whole genome shotgun (WGS) entry which is preliminary data.</text>
</comment>
<keyword evidence="3" id="KW-1185">Reference proteome</keyword>
<dbReference type="Proteomes" id="UP001417504">
    <property type="component" value="Unassembled WGS sequence"/>
</dbReference>
<evidence type="ECO:0000313" key="3">
    <source>
        <dbReference type="Proteomes" id="UP001417504"/>
    </source>
</evidence>
<sequence>MVWRWLWVRSLRGWDRLRTRRRELGFPKKPREQCAGSGIASDAVTSNSSWRSGQ</sequence>
<accession>A0AAP0JCP9</accession>
<reference evidence="2 3" key="1">
    <citation type="submission" date="2024-01" db="EMBL/GenBank/DDBJ databases">
        <title>Genome assemblies of Stephania.</title>
        <authorList>
            <person name="Yang L."/>
        </authorList>
    </citation>
    <scope>NUCLEOTIDE SEQUENCE [LARGE SCALE GENOMIC DNA]</scope>
    <source>
        <strain evidence="2">QJT</strain>
        <tissue evidence="2">Leaf</tissue>
    </source>
</reference>
<gene>
    <name evidence="2" type="ORF">Sjap_011004</name>
</gene>
<proteinExistence type="predicted"/>
<dbReference type="EMBL" id="JBBNAE010000004">
    <property type="protein sequence ID" value="KAK9130517.1"/>
    <property type="molecule type" value="Genomic_DNA"/>
</dbReference>
<feature type="compositionally biased region" description="Polar residues" evidence="1">
    <location>
        <begin position="43"/>
        <end position="54"/>
    </location>
</feature>
<protein>
    <submittedName>
        <fullName evidence="2">Uncharacterized protein</fullName>
    </submittedName>
</protein>
<evidence type="ECO:0000256" key="1">
    <source>
        <dbReference type="SAM" id="MobiDB-lite"/>
    </source>
</evidence>
<organism evidence="2 3">
    <name type="scientific">Stephania japonica</name>
    <dbReference type="NCBI Taxonomy" id="461633"/>
    <lineage>
        <taxon>Eukaryota</taxon>
        <taxon>Viridiplantae</taxon>
        <taxon>Streptophyta</taxon>
        <taxon>Embryophyta</taxon>
        <taxon>Tracheophyta</taxon>
        <taxon>Spermatophyta</taxon>
        <taxon>Magnoliopsida</taxon>
        <taxon>Ranunculales</taxon>
        <taxon>Menispermaceae</taxon>
        <taxon>Menispermoideae</taxon>
        <taxon>Cissampelideae</taxon>
        <taxon>Stephania</taxon>
    </lineage>
</organism>
<dbReference type="AlphaFoldDB" id="A0AAP0JCP9"/>
<name>A0AAP0JCP9_9MAGN</name>
<evidence type="ECO:0000313" key="2">
    <source>
        <dbReference type="EMBL" id="KAK9130517.1"/>
    </source>
</evidence>
<feature type="region of interest" description="Disordered" evidence="1">
    <location>
        <begin position="28"/>
        <end position="54"/>
    </location>
</feature>